<dbReference type="AlphaFoldDB" id="A0ABD2WG69"/>
<proteinExistence type="predicted"/>
<reference evidence="1 2" key="1">
    <citation type="journal article" date="2024" name="bioRxiv">
        <title>A reference genome for Trichogramma kaykai: A tiny desert-dwelling parasitoid wasp with competing sex-ratio distorters.</title>
        <authorList>
            <person name="Culotta J."/>
            <person name="Lindsey A.R."/>
        </authorList>
    </citation>
    <scope>NUCLEOTIDE SEQUENCE [LARGE SCALE GENOMIC DNA]</scope>
    <source>
        <strain evidence="1 2">KSX58</strain>
    </source>
</reference>
<comment type="caution">
    <text evidence="1">The sequence shown here is derived from an EMBL/GenBank/DDBJ whole genome shotgun (WGS) entry which is preliminary data.</text>
</comment>
<keyword evidence="2" id="KW-1185">Reference proteome</keyword>
<organism evidence="1 2">
    <name type="scientific">Trichogramma kaykai</name>
    <dbReference type="NCBI Taxonomy" id="54128"/>
    <lineage>
        <taxon>Eukaryota</taxon>
        <taxon>Metazoa</taxon>
        <taxon>Ecdysozoa</taxon>
        <taxon>Arthropoda</taxon>
        <taxon>Hexapoda</taxon>
        <taxon>Insecta</taxon>
        <taxon>Pterygota</taxon>
        <taxon>Neoptera</taxon>
        <taxon>Endopterygota</taxon>
        <taxon>Hymenoptera</taxon>
        <taxon>Apocrita</taxon>
        <taxon>Proctotrupomorpha</taxon>
        <taxon>Chalcidoidea</taxon>
        <taxon>Trichogrammatidae</taxon>
        <taxon>Trichogramma</taxon>
    </lineage>
</organism>
<evidence type="ECO:0000313" key="2">
    <source>
        <dbReference type="Proteomes" id="UP001627154"/>
    </source>
</evidence>
<evidence type="ECO:0008006" key="3">
    <source>
        <dbReference type="Google" id="ProtNLM"/>
    </source>
</evidence>
<protein>
    <recommendedName>
        <fullName evidence="3">Secreted protein</fullName>
    </recommendedName>
</protein>
<dbReference type="EMBL" id="JBJJXI010000108">
    <property type="protein sequence ID" value="KAL3391719.1"/>
    <property type="molecule type" value="Genomic_DNA"/>
</dbReference>
<evidence type="ECO:0000313" key="1">
    <source>
        <dbReference type="EMBL" id="KAL3391719.1"/>
    </source>
</evidence>
<gene>
    <name evidence="1" type="ORF">TKK_013636</name>
</gene>
<accession>A0ABD2WG69</accession>
<sequence length="70" mass="7371">MDNNAVANCIHTRTHTIQVSLVAFLVLPVCVCVRSGGGGGVAASSNREEGDSSTEEWIDEISLRVQAVAE</sequence>
<name>A0ABD2WG69_9HYME</name>
<dbReference type="Proteomes" id="UP001627154">
    <property type="component" value="Unassembled WGS sequence"/>
</dbReference>